<dbReference type="InterPro" id="IPR012899">
    <property type="entry name" value="LTXXQ"/>
</dbReference>
<dbReference type="Proteomes" id="UP000654108">
    <property type="component" value="Unassembled WGS sequence"/>
</dbReference>
<gene>
    <name evidence="3" type="ORF">IC608_00745</name>
</gene>
<evidence type="ECO:0000256" key="2">
    <source>
        <dbReference type="SAM" id="SignalP"/>
    </source>
</evidence>
<feature type="signal peptide" evidence="2">
    <location>
        <begin position="1"/>
        <end position="27"/>
    </location>
</feature>
<feature type="compositionally biased region" description="Basic and acidic residues" evidence="1">
    <location>
        <begin position="193"/>
        <end position="207"/>
    </location>
</feature>
<name>A0A927FRA7_9HYPH</name>
<sequence>MKTISKTAVVAVMAATLGLGAVAPVLAQEASPAQTTPSAPPSSDQYLGHGFHMGFGMRHGGGLDAIVNVERGAEGIEVAIVRLGYRLDLTDEQKGLLDELKTVALKAANDFDAATQGLRPTRPTADASGTVTSPAAPDFATRLDNRIAMAKAHVAALEAVQPAAKAFYDSLTDEQKTQLATRNRGPEGMPGDPGRERGFGPRGDHHGMMGGNGWGMQGHWGQNWMNRDQRPRGMMQPDPQAPAAAQSEADKARAISD</sequence>
<dbReference type="RefSeq" id="WP_191772125.1">
    <property type="nucleotide sequence ID" value="NZ_JACYFU010000001.1"/>
</dbReference>
<reference evidence="3" key="1">
    <citation type="submission" date="2020-09" db="EMBL/GenBank/DDBJ databases">
        <title>Genome seq and assembly of Devosia sp.</title>
        <authorList>
            <person name="Chhetri G."/>
        </authorList>
    </citation>
    <scope>NUCLEOTIDE SEQUENCE</scope>
    <source>
        <strain evidence="3">PTR5</strain>
    </source>
</reference>
<evidence type="ECO:0000313" key="4">
    <source>
        <dbReference type="Proteomes" id="UP000654108"/>
    </source>
</evidence>
<feature type="compositionally biased region" description="Low complexity" evidence="1">
    <location>
        <begin position="236"/>
        <end position="246"/>
    </location>
</feature>
<dbReference type="AlphaFoldDB" id="A0A927FRA7"/>
<protein>
    <submittedName>
        <fullName evidence="3">Spy/CpxP family protein refolding chaperone</fullName>
    </submittedName>
</protein>
<feature type="region of interest" description="Disordered" evidence="1">
    <location>
        <begin position="174"/>
        <end position="257"/>
    </location>
</feature>
<dbReference type="Pfam" id="PF07813">
    <property type="entry name" value="LTXXQ"/>
    <property type="match status" value="1"/>
</dbReference>
<comment type="caution">
    <text evidence="3">The sequence shown here is derived from an EMBL/GenBank/DDBJ whole genome shotgun (WGS) entry which is preliminary data.</text>
</comment>
<proteinExistence type="predicted"/>
<keyword evidence="4" id="KW-1185">Reference proteome</keyword>
<feature type="compositionally biased region" description="Gly residues" evidence="1">
    <location>
        <begin position="208"/>
        <end position="218"/>
    </location>
</feature>
<organism evidence="3 4">
    <name type="scientific">Devosia oryzisoli</name>
    <dbReference type="NCBI Taxonomy" id="2774138"/>
    <lineage>
        <taxon>Bacteria</taxon>
        <taxon>Pseudomonadati</taxon>
        <taxon>Pseudomonadota</taxon>
        <taxon>Alphaproteobacteria</taxon>
        <taxon>Hyphomicrobiales</taxon>
        <taxon>Devosiaceae</taxon>
        <taxon>Devosia</taxon>
    </lineage>
</organism>
<evidence type="ECO:0000313" key="3">
    <source>
        <dbReference type="EMBL" id="MBD8064002.1"/>
    </source>
</evidence>
<dbReference type="GO" id="GO:0042597">
    <property type="term" value="C:periplasmic space"/>
    <property type="evidence" value="ECO:0007669"/>
    <property type="project" value="InterPro"/>
</dbReference>
<keyword evidence="2" id="KW-0732">Signal</keyword>
<feature type="compositionally biased region" description="Basic and acidic residues" evidence="1">
    <location>
        <begin position="248"/>
        <end position="257"/>
    </location>
</feature>
<dbReference type="EMBL" id="JACYFU010000001">
    <property type="protein sequence ID" value="MBD8064002.1"/>
    <property type="molecule type" value="Genomic_DNA"/>
</dbReference>
<feature type="chain" id="PRO_5037456888" evidence="2">
    <location>
        <begin position="28"/>
        <end position="257"/>
    </location>
</feature>
<accession>A0A927FRA7</accession>
<evidence type="ECO:0000256" key="1">
    <source>
        <dbReference type="SAM" id="MobiDB-lite"/>
    </source>
</evidence>